<dbReference type="EMBL" id="JABCMA010001321">
    <property type="protein sequence ID" value="NMR78041.1"/>
    <property type="molecule type" value="Genomic_DNA"/>
</dbReference>
<evidence type="ECO:0000259" key="1">
    <source>
        <dbReference type="Pfam" id="PF13116"/>
    </source>
</evidence>
<feature type="non-terminal residue" evidence="2">
    <location>
        <position position="1"/>
    </location>
</feature>
<feature type="non-terminal residue" evidence="2">
    <location>
        <position position="138"/>
    </location>
</feature>
<reference evidence="2 3" key="1">
    <citation type="submission" date="2020-04" db="EMBL/GenBank/DDBJ databases">
        <title>Whole-genome sequencing of Vibrio spp. from China reveals different genetic environments of blaCTX-M-14 among diverse lineages.</title>
        <authorList>
            <person name="Zheng Z."/>
            <person name="Ye L."/>
            <person name="Chen S."/>
        </authorList>
    </citation>
    <scope>NUCLEOTIDE SEQUENCE [LARGE SCALE GENOMIC DNA]</scope>
    <source>
        <strain evidence="2 3">Vb1636</strain>
    </source>
</reference>
<gene>
    <name evidence="2" type="ORF">HKB35_31165</name>
</gene>
<comment type="caution">
    <text evidence="2">The sequence shown here is derived from an EMBL/GenBank/DDBJ whole genome shotgun (WGS) entry which is preliminary data.</text>
</comment>
<evidence type="ECO:0000313" key="3">
    <source>
        <dbReference type="Proteomes" id="UP000565155"/>
    </source>
</evidence>
<dbReference type="AlphaFoldDB" id="A0A7Y0N3E3"/>
<sequence>FDRKFHAEMPNLTLNIDDFWLQGYKVGKVNVDLQRQDDRLEWKNITFSSGKNRIDMNGWWELTKDRSHSNLTLKMKGDNNTDLMERFGITSGIQQAPFEINANMNWDGAPWSMKTPTLQGNVSTEFGKGVVSEVSGAA</sequence>
<dbReference type="InterPro" id="IPR025263">
    <property type="entry name" value="YhdP_central"/>
</dbReference>
<dbReference type="PANTHER" id="PTHR38690">
    <property type="entry name" value="PROTEASE-RELATED"/>
    <property type="match status" value="1"/>
</dbReference>
<organism evidence="2 3">
    <name type="scientific">Vibrio alginolyticus</name>
    <dbReference type="NCBI Taxonomy" id="663"/>
    <lineage>
        <taxon>Bacteria</taxon>
        <taxon>Pseudomonadati</taxon>
        <taxon>Pseudomonadota</taxon>
        <taxon>Gammaproteobacteria</taxon>
        <taxon>Vibrionales</taxon>
        <taxon>Vibrionaceae</taxon>
        <taxon>Vibrio</taxon>
    </lineage>
</organism>
<proteinExistence type="predicted"/>
<dbReference type="RefSeq" id="WP_282961063.1">
    <property type="nucleotide sequence ID" value="NZ_JABCMA010001321.1"/>
</dbReference>
<dbReference type="Pfam" id="PF13116">
    <property type="entry name" value="YhdP"/>
    <property type="match status" value="1"/>
</dbReference>
<dbReference type="InterPro" id="IPR011836">
    <property type="entry name" value="YhdP"/>
</dbReference>
<feature type="domain" description="YhdP central" evidence="1">
    <location>
        <begin position="7"/>
        <end position="136"/>
    </location>
</feature>
<evidence type="ECO:0000313" key="2">
    <source>
        <dbReference type="EMBL" id="NMR78041.1"/>
    </source>
</evidence>
<protein>
    <recommendedName>
        <fullName evidence="1">YhdP central domain-containing protein</fullName>
    </recommendedName>
</protein>
<dbReference type="Proteomes" id="UP000565155">
    <property type="component" value="Unassembled WGS sequence"/>
</dbReference>
<accession>A0A7Y0N3E3</accession>
<name>A0A7Y0N3E3_VIBAL</name>
<dbReference type="PANTHER" id="PTHR38690:SF1">
    <property type="entry name" value="PROTEASE"/>
    <property type="match status" value="1"/>
</dbReference>